<evidence type="ECO:0000256" key="4">
    <source>
        <dbReference type="ARBA" id="ARBA00023194"/>
    </source>
</evidence>
<name>A0ABW2XWZ6_9ACTN</name>
<keyword evidence="7" id="KW-1185">Reference proteome</keyword>
<accession>A0ABW2XWZ6</accession>
<dbReference type="Proteomes" id="UP001597063">
    <property type="component" value="Unassembled WGS sequence"/>
</dbReference>
<dbReference type="InterPro" id="IPR003819">
    <property type="entry name" value="TauD/TfdA-like"/>
</dbReference>
<gene>
    <name evidence="6" type="ORF">ACFQZM_36220</name>
</gene>
<evidence type="ECO:0000256" key="2">
    <source>
        <dbReference type="ARBA" id="ARBA00023002"/>
    </source>
</evidence>
<organism evidence="6 7">
    <name type="scientific">Actinomadura fibrosa</name>
    <dbReference type="NCBI Taxonomy" id="111802"/>
    <lineage>
        <taxon>Bacteria</taxon>
        <taxon>Bacillati</taxon>
        <taxon>Actinomycetota</taxon>
        <taxon>Actinomycetes</taxon>
        <taxon>Streptosporangiales</taxon>
        <taxon>Thermomonosporaceae</taxon>
        <taxon>Actinomadura</taxon>
    </lineage>
</organism>
<keyword evidence="4" id="KW-0045">Antibiotic biosynthesis</keyword>
<comment type="cofactor">
    <cofactor evidence="1">
        <name>Fe(2+)</name>
        <dbReference type="ChEBI" id="CHEBI:29033"/>
    </cofactor>
</comment>
<keyword evidence="2 6" id="KW-0560">Oxidoreductase</keyword>
<dbReference type="Pfam" id="PF02668">
    <property type="entry name" value="TauD"/>
    <property type="match status" value="1"/>
</dbReference>
<dbReference type="RefSeq" id="WP_131759371.1">
    <property type="nucleotide sequence ID" value="NZ_CAACUY010000076.1"/>
</dbReference>
<dbReference type="EMBL" id="JBHTGP010000018">
    <property type="protein sequence ID" value="MFD0689983.1"/>
    <property type="molecule type" value="Genomic_DNA"/>
</dbReference>
<dbReference type="EC" id="1.14.11.-" evidence="6"/>
<dbReference type="GO" id="GO:0051213">
    <property type="term" value="F:dioxygenase activity"/>
    <property type="evidence" value="ECO:0007669"/>
    <property type="project" value="UniProtKB-KW"/>
</dbReference>
<dbReference type="SUPFAM" id="SSF51197">
    <property type="entry name" value="Clavaminate synthase-like"/>
    <property type="match status" value="1"/>
</dbReference>
<evidence type="ECO:0000256" key="3">
    <source>
        <dbReference type="ARBA" id="ARBA00023004"/>
    </source>
</evidence>
<proteinExistence type="predicted"/>
<feature type="domain" description="TauD/TfdA-like" evidence="5">
    <location>
        <begin position="50"/>
        <end position="303"/>
    </location>
</feature>
<dbReference type="Gene3D" id="3.60.130.10">
    <property type="entry name" value="Clavaminate synthase-like"/>
    <property type="match status" value="1"/>
</dbReference>
<keyword evidence="3" id="KW-0408">Iron</keyword>
<comment type="caution">
    <text evidence="6">The sequence shown here is derived from an EMBL/GenBank/DDBJ whole genome shotgun (WGS) entry which is preliminary data.</text>
</comment>
<evidence type="ECO:0000313" key="6">
    <source>
        <dbReference type="EMBL" id="MFD0689983.1"/>
    </source>
</evidence>
<dbReference type="InterPro" id="IPR050411">
    <property type="entry name" value="AlphaKG_dependent_hydroxylases"/>
</dbReference>
<evidence type="ECO:0000259" key="5">
    <source>
        <dbReference type="Pfam" id="PF02668"/>
    </source>
</evidence>
<protein>
    <submittedName>
        <fullName evidence="6">TauD/TfdA family dioxygenase</fullName>
        <ecNumber evidence="6">1.14.11.-</ecNumber>
    </submittedName>
</protein>
<evidence type="ECO:0000256" key="1">
    <source>
        <dbReference type="ARBA" id="ARBA00001954"/>
    </source>
</evidence>
<keyword evidence="6" id="KW-0223">Dioxygenase</keyword>
<dbReference type="PANTHER" id="PTHR10696:SF56">
    <property type="entry name" value="TAUD_TFDA-LIKE DOMAIN-CONTAINING PROTEIN"/>
    <property type="match status" value="1"/>
</dbReference>
<sequence>MSICKERITGAGAWVGADVREEDWLVELGPAERGELLDAVRGIPVGRALPDVTAADFPLPVLGPRLKELTRDLEFGRGFAVLRGIPLDLSPAETRLLYWGIVAHMGTAVSQNGRGELISHVTDYGKGDLSANAVRIYETSEVVPFHTDSSDITGLLCLCDAESGGASILASSMTIHNELLEHHRELLGIYYAGFVYDRRAEEETGEAPYYRNPVYGFFDGQLSCRYYVRHYIESAQDKTGIALSEVERLALDRFEEIAGQERNQVTMYLRPGDLQFVNNNITVHARTGYRDAPGRHRDLLRIWFNTQYARTMPDGFAKFRFGMPRVGPGA</sequence>
<reference evidence="7" key="1">
    <citation type="journal article" date="2019" name="Int. J. Syst. Evol. Microbiol.">
        <title>The Global Catalogue of Microorganisms (GCM) 10K type strain sequencing project: providing services to taxonomists for standard genome sequencing and annotation.</title>
        <authorList>
            <consortium name="The Broad Institute Genomics Platform"/>
            <consortium name="The Broad Institute Genome Sequencing Center for Infectious Disease"/>
            <person name="Wu L."/>
            <person name="Ma J."/>
        </authorList>
    </citation>
    <scope>NUCLEOTIDE SEQUENCE [LARGE SCALE GENOMIC DNA]</scope>
    <source>
        <strain evidence="7">JCM 9371</strain>
    </source>
</reference>
<evidence type="ECO:0000313" key="7">
    <source>
        <dbReference type="Proteomes" id="UP001597063"/>
    </source>
</evidence>
<dbReference type="InterPro" id="IPR042098">
    <property type="entry name" value="TauD-like_sf"/>
</dbReference>
<dbReference type="PANTHER" id="PTHR10696">
    <property type="entry name" value="GAMMA-BUTYROBETAINE HYDROXYLASE-RELATED"/>
    <property type="match status" value="1"/>
</dbReference>